<reference evidence="3 4" key="1">
    <citation type="submission" date="2016-10" db="EMBL/GenBank/DDBJ databases">
        <authorList>
            <person name="de Groot N.N."/>
        </authorList>
    </citation>
    <scope>NUCLEOTIDE SEQUENCE [LARGE SCALE GENOMIC DNA]</scope>
    <source>
        <strain evidence="3 4">DSM 19886</strain>
    </source>
</reference>
<dbReference type="STRING" id="192904.SAMN04488514_101740"/>
<feature type="domain" description="DUF5683" evidence="2">
    <location>
        <begin position="61"/>
        <end position="221"/>
    </location>
</feature>
<name>A0A1G9JXE3_9FLAO</name>
<accession>A0A1G9JXE3</accession>
<keyword evidence="1" id="KW-0732">Signal</keyword>
<evidence type="ECO:0000313" key="4">
    <source>
        <dbReference type="Proteomes" id="UP000199440"/>
    </source>
</evidence>
<dbReference type="RefSeq" id="WP_245731263.1">
    <property type="nucleotide sequence ID" value="NZ_FNGV01000001.1"/>
</dbReference>
<dbReference type="Pfam" id="PF18935">
    <property type="entry name" value="DUF5683"/>
    <property type="match status" value="1"/>
</dbReference>
<dbReference type="InterPro" id="IPR043738">
    <property type="entry name" value="DUF5683"/>
</dbReference>
<protein>
    <recommendedName>
        <fullName evidence="2">DUF5683 domain-containing protein</fullName>
    </recommendedName>
</protein>
<feature type="chain" id="PRO_5011684273" description="DUF5683 domain-containing protein" evidence="1">
    <location>
        <begin position="21"/>
        <end position="221"/>
    </location>
</feature>
<gene>
    <name evidence="3" type="ORF">SAMN04488514_101740</name>
</gene>
<evidence type="ECO:0000259" key="2">
    <source>
        <dbReference type="Pfam" id="PF18935"/>
    </source>
</evidence>
<dbReference type="EMBL" id="FNGV01000001">
    <property type="protein sequence ID" value="SDL41785.1"/>
    <property type="molecule type" value="Genomic_DNA"/>
</dbReference>
<sequence>MNKNLIINLFCCLFAIFCCAQEQEPNADGKNRETDSIQKNLKKEGIVIKEGKIKKRKPINPLAPSKAAFYSAMLPGLGQVYNRRYWKVPLVYGVIGTGVYSYLYNDDYYDRFRAAFKRRQAGFSDDEFWDLRTPDDGIIPAEPDLDMDDLESQQERFQRDRDLALLITVAMYVLNIVDANVDAHLKQFNIDEDLSLDMRPYLELNPITSNPHYGMAFIIKF</sequence>
<organism evidence="3 4">
    <name type="scientific">Kriegella aquimaris</name>
    <dbReference type="NCBI Taxonomy" id="192904"/>
    <lineage>
        <taxon>Bacteria</taxon>
        <taxon>Pseudomonadati</taxon>
        <taxon>Bacteroidota</taxon>
        <taxon>Flavobacteriia</taxon>
        <taxon>Flavobacteriales</taxon>
        <taxon>Flavobacteriaceae</taxon>
        <taxon>Kriegella</taxon>
    </lineage>
</organism>
<dbReference type="Proteomes" id="UP000199440">
    <property type="component" value="Unassembled WGS sequence"/>
</dbReference>
<dbReference type="AlphaFoldDB" id="A0A1G9JXE3"/>
<keyword evidence="4" id="KW-1185">Reference proteome</keyword>
<proteinExistence type="predicted"/>
<feature type="signal peptide" evidence="1">
    <location>
        <begin position="1"/>
        <end position="20"/>
    </location>
</feature>
<evidence type="ECO:0000256" key="1">
    <source>
        <dbReference type="SAM" id="SignalP"/>
    </source>
</evidence>
<evidence type="ECO:0000313" key="3">
    <source>
        <dbReference type="EMBL" id="SDL41785.1"/>
    </source>
</evidence>